<dbReference type="EMBL" id="AY810507">
    <property type="protein sequence ID" value="AAX26396.1"/>
    <property type="molecule type" value="mRNA"/>
</dbReference>
<organism evidence="1">
    <name type="scientific">Schistosoma japonicum</name>
    <name type="common">Blood fluke</name>
    <dbReference type="NCBI Taxonomy" id="6182"/>
    <lineage>
        <taxon>Eukaryota</taxon>
        <taxon>Metazoa</taxon>
        <taxon>Spiralia</taxon>
        <taxon>Lophotrochozoa</taxon>
        <taxon>Platyhelminthes</taxon>
        <taxon>Trematoda</taxon>
        <taxon>Digenea</taxon>
        <taxon>Strigeidida</taxon>
        <taxon>Schistosomatoidea</taxon>
        <taxon>Schistosomatidae</taxon>
        <taxon>Schistosoma</taxon>
    </lineage>
</organism>
<proteinExistence type="evidence at transcript level"/>
<name>Q5C1S9_SCHJA</name>
<protein>
    <submittedName>
        <fullName evidence="1">Uncharacterized protein</fullName>
    </submittedName>
</protein>
<accession>Q5C1S9</accession>
<dbReference type="AlphaFoldDB" id="Q5C1S9"/>
<sequence length="35" mass="4189">MHCRPNKRWRCPRNECSCTSCSSYGDILWMSGIFY</sequence>
<reference evidence="1" key="2">
    <citation type="journal article" date="2006" name="PLoS Pathog.">
        <title>New perspectives on host-parasite interplay by comparative transcriptomic and proteomic analyses of Schistosoma japonicum.</title>
        <authorList>
            <person name="Liu F."/>
            <person name="Lu J."/>
            <person name="Hu W."/>
            <person name="Wang S.Y."/>
            <person name="Cui S.J."/>
            <person name="Chi M."/>
            <person name="Yan Q."/>
            <person name="Wang X.R."/>
            <person name="Song H.D."/>
            <person name="Xu X.N."/>
            <person name="Wang J.J."/>
            <person name="Zhang X.L."/>
            <person name="Zhang X."/>
            <person name="Wang Z.Q."/>
            <person name="Xue C.L."/>
            <person name="Brindley P.J."/>
            <person name="McManus D.P."/>
            <person name="Yang P.Y."/>
            <person name="Feng Z."/>
            <person name="Chen Z."/>
            <person name="Han Z.G."/>
        </authorList>
    </citation>
    <scope>NUCLEOTIDE SEQUENCE</scope>
</reference>
<reference evidence="1" key="1">
    <citation type="submission" date="2005-03" db="EMBL/GenBank/DDBJ databases">
        <authorList>
            <person name="Han Z."/>
        </authorList>
    </citation>
    <scope>NUCLEOTIDE SEQUENCE</scope>
</reference>
<evidence type="ECO:0000313" key="1">
    <source>
        <dbReference type="EMBL" id="AAX26396.1"/>
    </source>
</evidence>